<dbReference type="SUPFAM" id="SSF51984">
    <property type="entry name" value="MurCD N-terminal domain"/>
    <property type="match status" value="1"/>
</dbReference>
<dbReference type="Pfam" id="PF02875">
    <property type="entry name" value="Mur_ligase_C"/>
    <property type="match status" value="1"/>
</dbReference>
<evidence type="ECO:0000259" key="10">
    <source>
        <dbReference type="Pfam" id="PF08245"/>
    </source>
</evidence>
<evidence type="ECO:0000259" key="9">
    <source>
        <dbReference type="Pfam" id="PF02875"/>
    </source>
</evidence>
<evidence type="ECO:0000313" key="12">
    <source>
        <dbReference type="Proteomes" id="UP000075653"/>
    </source>
</evidence>
<comment type="caution">
    <text evidence="11">The sequence shown here is derived from an EMBL/GenBank/DDBJ whole genome shotgun (WGS) entry which is preliminary data.</text>
</comment>
<dbReference type="Pfam" id="PF21799">
    <property type="entry name" value="MurD-like_N"/>
    <property type="match status" value="1"/>
</dbReference>
<dbReference type="InterPro" id="IPR004101">
    <property type="entry name" value="Mur_ligase_C"/>
</dbReference>
<dbReference type="RefSeq" id="WP_197456470.1">
    <property type="nucleotide sequence ID" value="NZ_LRRD01000042.1"/>
</dbReference>
<feature type="domain" description="Mur ligase C-terminal" evidence="9">
    <location>
        <begin position="320"/>
        <end position="433"/>
    </location>
</feature>
<evidence type="ECO:0000256" key="1">
    <source>
        <dbReference type="ARBA" id="ARBA00004496"/>
    </source>
</evidence>
<dbReference type="GO" id="GO:0005737">
    <property type="term" value="C:cytoplasm"/>
    <property type="evidence" value="ECO:0007669"/>
    <property type="project" value="UniProtKB-SubCell"/>
</dbReference>
<organism evidence="11 12">
    <name type="scientific">Ferrovum myxofaciens</name>
    <dbReference type="NCBI Taxonomy" id="416213"/>
    <lineage>
        <taxon>Bacteria</taxon>
        <taxon>Pseudomonadati</taxon>
        <taxon>Pseudomonadota</taxon>
        <taxon>Betaproteobacteria</taxon>
        <taxon>Ferrovales</taxon>
        <taxon>Ferrovaceae</taxon>
        <taxon>Ferrovum</taxon>
    </lineage>
</organism>
<dbReference type="HAMAP" id="MF_00639">
    <property type="entry name" value="MurD"/>
    <property type="match status" value="1"/>
</dbReference>
<dbReference type="GO" id="GO:0005524">
    <property type="term" value="F:ATP binding"/>
    <property type="evidence" value="ECO:0007669"/>
    <property type="project" value="UniProtKB-UniRule"/>
</dbReference>
<evidence type="ECO:0000256" key="3">
    <source>
        <dbReference type="ARBA" id="ARBA00022490"/>
    </source>
</evidence>
<keyword evidence="7 8" id="KW-0131">Cell cycle</keyword>
<name>A0A149VWV5_9PROT</name>
<dbReference type="InterPro" id="IPR036615">
    <property type="entry name" value="Mur_ligase_C_dom_sf"/>
</dbReference>
<dbReference type="InterPro" id="IPR005762">
    <property type="entry name" value="MurD"/>
</dbReference>
<evidence type="ECO:0000256" key="5">
    <source>
        <dbReference type="ARBA" id="ARBA00022741"/>
    </source>
</evidence>
<comment type="function">
    <text evidence="7 8">Cell wall formation. Catalyzes the addition of glutamate to the nucleotide precursor UDP-N-acetylmuramoyl-L-alanine (UMA).</text>
</comment>
<dbReference type="PANTHER" id="PTHR43692:SF1">
    <property type="entry name" value="UDP-N-ACETYLMURAMOYLALANINE--D-GLUTAMATE LIGASE"/>
    <property type="match status" value="1"/>
</dbReference>
<evidence type="ECO:0000313" key="11">
    <source>
        <dbReference type="EMBL" id="KXW57689.1"/>
    </source>
</evidence>
<keyword evidence="7 8" id="KW-0961">Cell wall biogenesis/degradation</keyword>
<dbReference type="EC" id="6.3.2.9" evidence="7 8"/>
<keyword evidence="7 8" id="KW-0133">Cell shape</keyword>
<feature type="domain" description="Mur ligase central" evidence="10">
    <location>
        <begin position="125"/>
        <end position="297"/>
    </location>
</feature>
<accession>A0A149VWV5</accession>
<comment type="pathway">
    <text evidence="2 7 8">Cell wall biogenesis; peptidoglycan biosynthesis.</text>
</comment>
<evidence type="ECO:0000256" key="2">
    <source>
        <dbReference type="ARBA" id="ARBA00004752"/>
    </source>
</evidence>
<dbReference type="PATRIC" id="fig|1789004.3.peg.1813"/>
<reference evidence="11 12" key="1">
    <citation type="submission" date="2016-01" db="EMBL/GenBank/DDBJ databases">
        <title>Genome sequence of the acidophilic iron oxidising Ferrovum strain Z-31.</title>
        <authorList>
            <person name="Poehlein A."/>
            <person name="Ullrich S.R."/>
            <person name="Schloemann M."/>
            <person name="Muehling M."/>
            <person name="Daniel R."/>
        </authorList>
    </citation>
    <scope>NUCLEOTIDE SEQUENCE [LARGE SCALE GENOMIC DNA]</scope>
    <source>
        <strain evidence="11 12">Z-31</strain>
    </source>
</reference>
<dbReference type="AlphaFoldDB" id="A0A149VWV5"/>
<keyword evidence="7 8" id="KW-0573">Peptidoglycan synthesis</keyword>
<keyword evidence="3 7" id="KW-0963">Cytoplasm</keyword>
<dbReference type="EMBL" id="LRRD01000042">
    <property type="protein sequence ID" value="KXW57689.1"/>
    <property type="molecule type" value="Genomic_DNA"/>
</dbReference>
<dbReference type="GO" id="GO:0008764">
    <property type="term" value="F:UDP-N-acetylmuramoylalanine-D-glutamate ligase activity"/>
    <property type="evidence" value="ECO:0007669"/>
    <property type="project" value="UniProtKB-UniRule"/>
</dbReference>
<dbReference type="InterPro" id="IPR036565">
    <property type="entry name" value="Mur-like_cat_sf"/>
</dbReference>
<keyword evidence="7 8" id="KW-0132">Cell division</keyword>
<dbReference type="InterPro" id="IPR013221">
    <property type="entry name" value="Mur_ligase_cen"/>
</dbReference>
<comment type="subcellular location">
    <subcellularLocation>
        <location evidence="1 7 8">Cytoplasm</location>
    </subcellularLocation>
</comment>
<dbReference type="Gene3D" id="3.40.50.720">
    <property type="entry name" value="NAD(P)-binding Rossmann-like Domain"/>
    <property type="match status" value="1"/>
</dbReference>
<evidence type="ECO:0000256" key="8">
    <source>
        <dbReference type="RuleBase" id="RU003664"/>
    </source>
</evidence>
<feature type="binding site" evidence="7">
    <location>
        <begin position="127"/>
        <end position="133"/>
    </location>
    <ligand>
        <name>ATP</name>
        <dbReference type="ChEBI" id="CHEBI:30616"/>
    </ligand>
</feature>
<dbReference type="GO" id="GO:0071555">
    <property type="term" value="P:cell wall organization"/>
    <property type="evidence" value="ECO:0007669"/>
    <property type="project" value="UniProtKB-KW"/>
</dbReference>
<dbReference type="Gene3D" id="3.90.190.20">
    <property type="entry name" value="Mur ligase, C-terminal domain"/>
    <property type="match status" value="1"/>
</dbReference>
<gene>
    <name evidence="7 11" type="primary">murD</name>
    <name evidence="11" type="ORF">FEMY_17730</name>
</gene>
<dbReference type="PANTHER" id="PTHR43692">
    <property type="entry name" value="UDP-N-ACETYLMURAMOYLALANINE--D-GLUTAMATE LIGASE"/>
    <property type="match status" value="1"/>
</dbReference>
<dbReference type="GO" id="GO:0008360">
    <property type="term" value="P:regulation of cell shape"/>
    <property type="evidence" value="ECO:0007669"/>
    <property type="project" value="UniProtKB-KW"/>
</dbReference>
<dbReference type="STRING" id="1789004.FEMY_17730"/>
<evidence type="ECO:0000256" key="4">
    <source>
        <dbReference type="ARBA" id="ARBA00022598"/>
    </source>
</evidence>
<dbReference type="SUPFAM" id="SSF53623">
    <property type="entry name" value="MurD-like peptide ligases, catalytic domain"/>
    <property type="match status" value="1"/>
</dbReference>
<keyword evidence="6 7" id="KW-0067">ATP-binding</keyword>
<dbReference type="NCBIfam" id="TIGR01087">
    <property type="entry name" value="murD"/>
    <property type="match status" value="1"/>
</dbReference>
<dbReference type="Gene3D" id="3.40.1190.10">
    <property type="entry name" value="Mur-like, catalytic domain"/>
    <property type="match status" value="1"/>
</dbReference>
<keyword evidence="4 7" id="KW-0436">Ligase</keyword>
<dbReference type="UniPathway" id="UPA00219"/>
<sequence>MTKPFYPSLMPAGHRVLVLGLGDTGWAAVRWLVQQGYDVRVADTRIQPPHRQVLEETYPTVEFIGGPWQDSLFQTMDWVVISPGVALGDPLIHGWRARGMSFLGDVEVAARVLARHPQRPKILAVTGSNGKSTVVSLLGDMARTQGLRTIVAGNIGVPLLEVLMTSPWPEVLVLELSSFQLETLVSLAPDSAVVLNVSEDHMDRYPDMATYAAMKARIYQGCESPLGNREDPWVQAMVSAEAITFGLDAPVNTGDWGVILQNGERWLVQGNHRVLRRTEVPLWGEHNVANVLAALAMGQVLGWAVPAMLTAVREFRGLPHRVEWVAEVAGVRFFDDSKGTNVGATVAALKGVDAPVVLIAGGDGKGQDFSPLRPAVATHARAVVLIGRDGMRIDEVLEGLAVPRIFAADMQDAVQRAFALARPGESVLMSPACASFDMFRNYLHRAEVFCAAVHALAQSGEEKRL</sequence>
<dbReference type="GO" id="GO:0009252">
    <property type="term" value="P:peptidoglycan biosynthetic process"/>
    <property type="evidence" value="ECO:0007669"/>
    <property type="project" value="UniProtKB-UniRule"/>
</dbReference>
<protein>
    <recommendedName>
        <fullName evidence="7 8">UDP-N-acetylmuramoylalanine--D-glutamate ligase</fullName>
        <ecNumber evidence="7 8">6.3.2.9</ecNumber>
    </recommendedName>
    <alternativeName>
        <fullName evidence="7">D-glutamic acid-adding enzyme</fullName>
    </alternativeName>
    <alternativeName>
        <fullName evidence="7">UDP-N-acetylmuramoyl-L-alanyl-D-glutamate synthetase</fullName>
    </alternativeName>
</protein>
<evidence type="ECO:0000256" key="6">
    <source>
        <dbReference type="ARBA" id="ARBA00022840"/>
    </source>
</evidence>
<comment type="catalytic activity">
    <reaction evidence="7 8">
        <text>UDP-N-acetyl-alpha-D-muramoyl-L-alanine + D-glutamate + ATP = UDP-N-acetyl-alpha-D-muramoyl-L-alanyl-D-glutamate + ADP + phosphate + H(+)</text>
        <dbReference type="Rhea" id="RHEA:16429"/>
        <dbReference type="ChEBI" id="CHEBI:15378"/>
        <dbReference type="ChEBI" id="CHEBI:29986"/>
        <dbReference type="ChEBI" id="CHEBI:30616"/>
        <dbReference type="ChEBI" id="CHEBI:43474"/>
        <dbReference type="ChEBI" id="CHEBI:83898"/>
        <dbReference type="ChEBI" id="CHEBI:83900"/>
        <dbReference type="ChEBI" id="CHEBI:456216"/>
        <dbReference type="EC" id="6.3.2.9"/>
    </reaction>
</comment>
<dbReference type="Pfam" id="PF08245">
    <property type="entry name" value="Mur_ligase_M"/>
    <property type="match status" value="1"/>
</dbReference>
<evidence type="ECO:0000256" key="7">
    <source>
        <dbReference type="HAMAP-Rule" id="MF_00639"/>
    </source>
</evidence>
<keyword evidence="12" id="KW-1185">Reference proteome</keyword>
<dbReference type="Proteomes" id="UP000075653">
    <property type="component" value="Unassembled WGS sequence"/>
</dbReference>
<comment type="similarity">
    <text evidence="7">Belongs to the MurCDEF family.</text>
</comment>
<dbReference type="SUPFAM" id="SSF53244">
    <property type="entry name" value="MurD-like peptide ligases, peptide-binding domain"/>
    <property type="match status" value="1"/>
</dbReference>
<dbReference type="GO" id="GO:0051301">
    <property type="term" value="P:cell division"/>
    <property type="evidence" value="ECO:0007669"/>
    <property type="project" value="UniProtKB-KW"/>
</dbReference>
<proteinExistence type="inferred from homology"/>
<keyword evidence="5 7" id="KW-0547">Nucleotide-binding</keyword>